<reference evidence="1" key="2">
    <citation type="submission" date="2020-11" db="EMBL/GenBank/DDBJ databases">
        <authorList>
            <person name="McCartney M.A."/>
            <person name="Auch B."/>
            <person name="Kono T."/>
            <person name="Mallez S."/>
            <person name="Becker A."/>
            <person name="Gohl D.M."/>
            <person name="Silverstein K.A.T."/>
            <person name="Koren S."/>
            <person name="Bechman K.B."/>
            <person name="Herman A."/>
            <person name="Abrahante J.E."/>
            <person name="Garbe J."/>
        </authorList>
    </citation>
    <scope>NUCLEOTIDE SEQUENCE</scope>
    <source>
        <strain evidence="1">Duluth1</strain>
        <tissue evidence="1">Whole animal</tissue>
    </source>
</reference>
<dbReference type="AlphaFoldDB" id="A0A9D4RAV4"/>
<evidence type="ECO:0000313" key="2">
    <source>
        <dbReference type="Proteomes" id="UP000828390"/>
    </source>
</evidence>
<evidence type="ECO:0000313" key="1">
    <source>
        <dbReference type="EMBL" id="KAH3859605.1"/>
    </source>
</evidence>
<name>A0A9D4RAV4_DREPO</name>
<proteinExistence type="predicted"/>
<accession>A0A9D4RAV4</accession>
<dbReference type="Proteomes" id="UP000828390">
    <property type="component" value="Unassembled WGS sequence"/>
</dbReference>
<dbReference type="EMBL" id="JAIWYP010000003">
    <property type="protein sequence ID" value="KAH3859605.1"/>
    <property type="molecule type" value="Genomic_DNA"/>
</dbReference>
<keyword evidence="2" id="KW-1185">Reference proteome</keyword>
<organism evidence="1 2">
    <name type="scientific">Dreissena polymorpha</name>
    <name type="common">Zebra mussel</name>
    <name type="synonym">Mytilus polymorpha</name>
    <dbReference type="NCBI Taxonomy" id="45954"/>
    <lineage>
        <taxon>Eukaryota</taxon>
        <taxon>Metazoa</taxon>
        <taxon>Spiralia</taxon>
        <taxon>Lophotrochozoa</taxon>
        <taxon>Mollusca</taxon>
        <taxon>Bivalvia</taxon>
        <taxon>Autobranchia</taxon>
        <taxon>Heteroconchia</taxon>
        <taxon>Euheterodonta</taxon>
        <taxon>Imparidentia</taxon>
        <taxon>Neoheterodontei</taxon>
        <taxon>Myida</taxon>
        <taxon>Dreissenoidea</taxon>
        <taxon>Dreissenidae</taxon>
        <taxon>Dreissena</taxon>
    </lineage>
</organism>
<comment type="caution">
    <text evidence="1">The sequence shown here is derived from an EMBL/GenBank/DDBJ whole genome shotgun (WGS) entry which is preliminary data.</text>
</comment>
<reference evidence="1" key="1">
    <citation type="journal article" date="2019" name="bioRxiv">
        <title>The Genome of the Zebra Mussel, Dreissena polymorpha: A Resource for Invasive Species Research.</title>
        <authorList>
            <person name="McCartney M.A."/>
            <person name="Auch B."/>
            <person name="Kono T."/>
            <person name="Mallez S."/>
            <person name="Zhang Y."/>
            <person name="Obille A."/>
            <person name="Becker A."/>
            <person name="Abrahante J.E."/>
            <person name="Garbe J."/>
            <person name="Badalamenti J.P."/>
            <person name="Herman A."/>
            <person name="Mangelson H."/>
            <person name="Liachko I."/>
            <person name="Sullivan S."/>
            <person name="Sone E.D."/>
            <person name="Koren S."/>
            <person name="Silverstein K.A.T."/>
            <person name="Beckman K.B."/>
            <person name="Gohl D.M."/>
        </authorList>
    </citation>
    <scope>NUCLEOTIDE SEQUENCE</scope>
    <source>
        <strain evidence="1">Duluth1</strain>
        <tissue evidence="1">Whole animal</tissue>
    </source>
</reference>
<gene>
    <name evidence="1" type="ORF">DPMN_102422</name>
</gene>
<protein>
    <submittedName>
        <fullName evidence="1">Uncharacterized protein</fullName>
    </submittedName>
</protein>
<sequence length="76" mass="8753">MYITGTLYQESPRPKNCKDGSKRDIRMTLVACPATCNCTGTCRATRQSSNFHDKGQNVRLDSLIKCKHWLHFFDWA</sequence>